<evidence type="ECO:0000313" key="3">
    <source>
        <dbReference type="Proteomes" id="UP000306912"/>
    </source>
</evidence>
<dbReference type="Proteomes" id="UP000306912">
    <property type="component" value="Unassembled WGS sequence"/>
</dbReference>
<name>A0A5R8QAT3_9FIRM</name>
<keyword evidence="3" id="KW-1185">Reference proteome</keyword>
<organism evidence="2 3">
    <name type="scientific">Culicoidibacter larvae</name>
    <dbReference type="NCBI Taxonomy" id="2579976"/>
    <lineage>
        <taxon>Bacteria</taxon>
        <taxon>Bacillati</taxon>
        <taxon>Bacillota</taxon>
        <taxon>Culicoidibacteria</taxon>
        <taxon>Culicoidibacterales</taxon>
        <taxon>Culicoidibacteraceae</taxon>
        <taxon>Culicoidibacter</taxon>
    </lineage>
</organism>
<protein>
    <submittedName>
        <fullName evidence="2">Uncharacterized protein</fullName>
    </submittedName>
</protein>
<evidence type="ECO:0000256" key="1">
    <source>
        <dbReference type="SAM" id="Phobius"/>
    </source>
</evidence>
<feature type="transmembrane region" description="Helical" evidence="1">
    <location>
        <begin position="6"/>
        <end position="25"/>
    </location>
</feature>
<proteinExistence type="predicted"/>
<accession>A0A5R8QAT3</accession>
<evidence type="ECO:0000313" key="2">
    <source>
        <dbReference type="EMBL" id="TLG73003.1"/>
    </source>
</evidence>
<dbReference type="InParanoid" id="A0A5R8QAT3"/>
<gene>
    <name evidence="2" type="ORF">FEZ08_08125</name>
</gene>
<reference evidence="2 3" key="1">
    <citation type="submission" date="2019-05" db="EMBL/GenBank/DDBJ databases">
        <title>Culicoidintestinum kansasii gen. nov., sp. nov. from the gastrointestinal tract of the biting midge, Culicoides sonorensis.</title>
        <authorList>
            <person name="Neupane S."/>
            <person name="Ghosh A."/>
            <person name="Gunther S."/>
            <person name="Martin K."/>
            <person name="Zurek L."/>
        </authorList>
    </citation>
    <scope>NUCLEOTIDE SEQUENCE [LARGE SCALE GENOMIC DNA]</scope>
    <source>
        <strain evidence="2 3">CS-1</strain>
    </source>
</reference>
<keyword evidence="1" id="KW-1133">Transmembrane helix</keyword>
<feature type="transmembrane region" description="Helical" evidence="1">
    <location>
        <begin position="37"/>
        <end position="56"/>
    </location>
</feature>
<dbReference type="AlphaFoldDB" id="A0A5R8QAT3"/>
<dbReference type="RefSeq" id="WP_138191229.1">
    <property type="nucleotide sequence ID" value="NZ_VBWP01000006.1"/>
</dbReference>
<keyword evidence="1" id="KW-0812">Transmembrane</keyword>
<dbReference type="EMBL" id="VBWP01000006">
    <property type="protein sequence ID" value="TLG73003.1"/>
    <property type="molecule type" value="Genomic_DNA"/>
</dbReference>
<feature type="transmembrane region" description="Helical" evidence="1">
    <location>
        <begin position="62"/>
        <end position="87"/>
    </location>
</feature>
<comment type="caution">
    <text evidence="2">The sequence shown here is derived from an EMBL/GenBank/DDBJ whole genome shotgun (WGS) entry which is preliminary data.</text>
</comment>
<sequence length="97" mass="10734">MEVYIFLGYCALVFIGTNILAKKYVERVGNVLSRWIVIPVGGLLCMAVIFLVASLFPDWLGIGIMVPFVCFYVGVVAHLTFAKVASLNKKASEMMKK</sequence>
<keyword evidence="1" id="KW-0472">Membrane</keyword>